<name>A0A2R6ATU2_9ARCH</name>
<dbReference type="EMBL" id="NEXE01000086">
    <property type="protein sequence ID" value="PSN89797.1"/>
    <property type="molecule type" value="Genomic_DNA"/>
</dbReference>
<dbReference type="InterPro" id="IPR026870">
    <property type="entry name" value="Zinc_ribbon_dom"/>
</dbReference>
<dbReference type="Proteomes" id="UP000240322">
    <property type="component" value="Unassembled WGS sequence"/>
</dbReference>
<reference evidence="2 3" key="1">
    <citation type="submission" date="2017-04" db="EMBL/GenBank/DDBJ databases">
        <title>Novel microbial lineages endemic to geothermal iron-oxide mats fill important gaps in the evolutionary history of Archaea.</title>
        <authorList>
            <person name="Jay Z.J."/>
            <person name="Beam J.P."/>
            <person name="Dlakic M."/>
            <person name="Rusch D.B."/>
            <person name="Kozubal M.A."/>
            <person name="Inskeep W.P."/>
        </authorList>
    </citation>
    <scope>NUCLEOTIDE SEQUENCE [LARGE SCALE GENOMIC DNA]</scope>
    <source>
        <strain evidence="2">OSP_D</strain>
    </source>
</reference>
<protein>
    <recommendedName>
        <fullName evidence="1">Zinc-ribbon domain-containing protein</fullName>
    </recommendedName>
</protein>
<comment type="caution">
    <text evidence="2">The sequence shown here is derived from an EMBL/GenBank/DDBJ whole genome shotgun (WGS) entry which is preliminary data.</text>
</comment>
<accession>A0A2R6ATU2</accession>
<dbReference type="Pfam" id="PF13240">
    <property type="entry name" value="Zn_Ribbon_1"/>
    <property type="match status" value="1"/>
</dbReference>
<gene>
    <name evidence="2" type="ORF">B9Q03_08120</name>
</gene>
<proteinExistence type="predicted"/>
<feature type="domain" description="Zinc-ribbon" evidence="1">
    <location>
        <begin position="169"/>
        <end position="191"/>
    </location>
</feature>
<evidence type="ECO:0000259" key="1">
    <source>
        <dbReference type="Pfam" id="PF13240"/>
    </source>
</evidence>
<evidence type="ECO:0000313" key="2">
    <source>
        <dbReference type="EMBL" id="PSN89797.1"/>
    </source>
</evidence>
<organism evidence="2 3">
    <name type="scientific">Candidatus Marsarchaeota G2 archaeon OSP_D</name>
    <dbReference type="NCBI Taxonomy" id="1978157"/>
    <lineage>
        <taxon>Archaea</taxon>
        <taxon>Candidatus Marsarchaeota</taxon>
        <taxon>Candidatus Marsarchaeota group 2</taxon>
    </lineage>
</organism>
<dbReference type="AlphaFoldDB" id="A0A2R6ATU2"/>
<evidence type="ECO:0000313" key="3">
    <source>
        <dbReference type="Proteomes" id="UP000240322"/>
    </source>
</evidence>
<sequence>MGKRVFTGRNIDLAKLAAAVEGYLSSKGYTTQRYQSSDQSYIVQAKKGGFLRAIVSAQRAFTVHISGNPQNVVVNVGVANWGQDIAVDVIETVFVGDELGLLSTAETLWNLKIEKEILDEIQRIIQSGQVDYLPTMGVQQPLQTPQQPGYYPPMYPGYQQQAQTQPERFCPMCGKNNPMGARYCMNCGAQLP</sequence>